<dbReference type="GO" id="GO:0003779">
    <property type="term" value="F:actin binding"/>
    <property type="evidence" value="ECO:0007669"/>
    <property type="project" value="UniProtKB-KW"/>
</dbReference>
<dbReference type="SUPFAM" id="SSF54695">
    <property type="entry name" value="POZ domain"/>
    <property type="match status" value="1"/>
</dbReference>
<dbReference type="InterPro" id="IPR015915">
    <property type="entry name" value="Kelch-typ_b-propeller"/>
</dbReference>
<dbReference type="RefSeq" id="XP_014240434.1">
    <property type="nucleotide sequence ID" value="XM_014384948.1"/>
</dbReference>
<dbReference type="Gene3D" id="1.25.40.420">
    <property type="match status" value="1"/>
</dbReference>
<dbReference type="SMART" id="SM00875">
    <property type="entry name" value="BACK"/>
    <property type="match status" value="1"/>
</dbReference>
<dbReference type="SMART" id="SM00225">
    <property type="entry name" value="BTB"/>
    <property type="match status" value="1"/>
</dbReference>
<evidence type="ECO:0000256" key="1">
    <source>
        <dbReference type="ARBA" id="ARBA00022441"/>
    </source>
</evidence>
<feature type="domain" description="BTB" evidence="5">
    <location>
        <begin position="191"/>
        <end position="248"/>
    </location>
</feature>
<dbReference type="PANTHER" id="PTHR24412">
    <property type="entry name" value="KELCH PROTEIN"/>
    <property type="match status" value="1"/>
</dbReference>
<dbReference type="SMART" id="SM00612">
    <property type="entry name" value="Kelch"/>
    <property type="match status" value="6"/>
</dbReference>
<dbReference type="Gene3D" id="2.120.10.80">
    <property type="entry name" value="Kelch-type beta propeller"/>
    <property type="match status" value="1"/>
</dbReference>
<keyword evidence="7" id="KW-1185">Reference proteome</keyword>
<feature type="compositionally biased region" description="Low complexity" evidence="4">
    <location>
        <begin position="47"/>
        <end position="58"/>
    </location>
</feature>
<organism evidence="6 7">
    <name type="scientific">Cimex lectularius</name>
    <name type="common">Bed bug</name>
    <name type="synonym">Acanthia lectularia</name>
    <dbReference type="NCBI Taxonomy" id="79782"/>
    <lineage>
        <taxon>Eukaryota</taxon>
        <taxon>Metazoa</taxon>
        <taxon>Ecdysozoa</taxon>
        <taxon>Arthropoda</taxon>
        <taxon>Hexapoda</taxon>
        <taxon>Insecta</taxon>
        <taxon>Pterygota</taxon>
        <taxon>Neoptera</taxon>
        <taxon>Paraneoptera</taxon>
        <taxon>Hemiptera</taxon>
        <taxon>Heteroptera</taxon>
        <taxon>Panheteroptera</taxon>
        <taxon>Cimicomorpha</taxon>
        <taxon>Cimicidae</taxon>
        <taxon>Cimex</taxon>
    </lineage>
</organism>
<dbReference type="InterPro" id="IPR056737">
    <property type="entry name" value="Beta-prop_ATRN-MKLN-like"/>
</dbReference>
<dbReference type="AlphaFoldDB" id="A0A8I6RAV6"/>
<dbReference type="PANTHER" id="PTHR24412:SF419">
    <property type="entry name" value="KELCH-LIKE PROTEIN 20"/>
    <property type="match status" value="1"/>
</dbReference>
<dbReference type="GeneID" id="106661500"/>
<feature type="compositionally biased region" description="Basic and acidic residues" evidence="4">
    <location>
        <begin position="595"/>
        <end position="606"/>
    </location>
</feature>
<reference evidence="6" key="1">
    <citation type="submission" date="2022-01" db="UniProtKB">
        <authorList>
            <consortium name="EnsemblMetazoa"/>
        </authorList>
    </citation>
    <scope>IDENTIFICATION</scope>
</reference>
<dbReference type="Proteomes" id="UP000494040">
    <property type="component" value="Unassembled WGS sequence"/>
</dbReference>
<evidence type="ECO:0000313" key="6">
    <source>
        <dbReference type="EnsemblMetazoa" id="XP_014240434.1"/>
    </source>
</evidence>
<dbReference type="KEGG" id="clec:106661500"/>
<evidence type="ECO:0000256" key="4">
    <source>
        <dbReference type="SAM" id="MobiDB-lite"/>
    </source>
</evidence>
<sequence length="955" mass="109447">MTDLHEDENKKRRKHSEQSSRHQGELLTEKKSKREKYDLLKNKLDGTVTSETDSSTSSHDIKARNSKKRTAKNLHKLKSELTSVTYKENKLKSEDIYDFYNREKHDIRAAASQMQNSFSAKINGPRLPSHVQKFVNSCVPSSDRDVLNTQEMSLESMGYYNEILPWESMSIPKRRELQSAIYERVTNHINPDIILVIDNHEFYCHRIVLQSYSEYFDSISNLEHQPSFHVNEKVTRKAFIAVYSWMLSEGQGGLNFIKKSNILEVLIAAEVLLIKDLEEQCHAFLDSKEAFSEENAFFVFMDASFWKKSSIKDLMVPRIQKFFLPLVSSWDFTQLNVEDLCIILKSNFIVIHCELEVFMAAVRWLKTNWDERKKHLNKIMKCVRFGLMNPVQLVDIRKNPESPEFLEITTDKNVQLMIEDGLAYAVEFTLSGGSLDHENRCDLLKLLIPEQRNFAKTNKDYKSYQHFLEYLDEIRKDLSSFKIETRPENSEKSVGFTPDATQFSTETKLGCTTRPSLTNILYGKNQAADNESQLGACGDSIYTCSTLVSKTPSVESRRGLSPFRRVTLKESAAVVIQSTFRGYRVRSKIHQLPENSEREISSKTEVEAGGSVENRQDASTNCRKENVESFSKLNDKSTTSLSQFSNSKQTILIFEGLSPCQKNNQVKKSCVVFRYDEINNNWDVISHMPKPRYYHGVAKLRSKIYIVGGKNQEDEHQTMCTESLSFDPFTLQWKEEPPLNTPRQSFGITTLHGFLYVIGGEANKRVLSSVERYNPGTKMWEEVKPLPEPCLGVAACCYDNHIWVVGGMNNYKQQISSQVYCYDPEEDVWIKKTPLRYGRAFSSLVSHNGVLYLVGGATSEDNRIVSVDAIDVWDVKTLSWKLKVNMPVPRHGHTVVFLENKMIIIGGTSTQYARTLNHVDICCMKTGSWSKKIKSLQTSIIGHCSVNLQLNTKDQ</sequence>
<feature type="compositionally biased region" description="Basic residues" evidence="4">
    <location>
        <begin position="64"/>
        <end position="74"/>
    </location>
</feature>
<dbReference type="InterPro" id="IPR011333">
    <property type="entry name" value="SKP1/BTB/POZ_sf"/>
</dbReference>
<evidence type="ECO:0000259" key="5">
    <source>
        <dbReference type="PROSITE" id="PS50097"/>
    </source>
</evidence>
<dbReference type="Gene3D" id="3.30.710.10">
    <property type="entry name" value="Potassium Channel Kv1.1, Chain A"/>
    <property type="match status" value="1"/>
</dbReference>
<dbReference type="CDD" id="cd18186">
    <property type="entry name" value="BTB_POZ_ZBTB_KLHL-like"/>
    <property type="match status" value="1"/>
</dbReference>
<keyword evidence="1" id="KW-0880">Kelch repeat</keyword>
<dbReference type="InterPro" id="IPR011705">
    <property type="entry name" value="BACK"/>
</dbReference>
<accession>A0A8I6RAV6</accession>
<dbReference type="InterPro" id="IPR000210">
    <property type="entry name" value="BTB/POZ_dom"/>
</dbReference>
<keyword evidence="2" id="KW-0677">Repeat</keyword>
<dbReference type="PROSITE" id="PS50096">
    <property type="entry name" value="IQ"/>
    <property type="match status" value="1"/>
</dbReference>
<dbReference type="SMART" id="SM00015">
    <property type="entry name" value="IQ"/>
    <property type="match status" value="1"/>
</dbReference>
<feature type="region of interest" description="Disordered" evidence="4">
    <location>
        <begin position="1"/>
        <end position="74"/>
    </location>
</feature>
<dbReference type="Pfam" id="PF07707">
    <property type="entry name" value="BACK"/>
    <property type="match status" value="1"/>
</dbReference>
<dbReference type="SUPFAM" id="SSF117281">
    <property type="entry name" value="Kelch motif"/>
    <property type="match status" value="1"/>
</dbReference>
<feature type="compositionally biased region" description="Basic and acidic residues" evidence="4">
    <location>
        <begin position="16"/>
        <end position="44"/>
    </location>
</feature>
<dbReference type="OMA" id="LARINMN"/>
<dbReference type="Pfam" id="PF00651">
    <property type="entry name" value="BTB"/>
    <property type="match status" value="1"/>
</dbReference>
<evidence type="ECO:0000313" key="7">
    <source>
        <dbReference type="Proteomes" id="UP000494040"/>
    </source>
</evidence>
<protein>
    <recommendedName>
        <fullName evidence="5">BTB domain-containing protein</fullName>
    </recommendedName>
</protein>
<evidence type="ECO:0000256" key="3">
    <source>
        <dbReference type="ARBA" id="ARBA00023203"/>
    </source>
</evidence>
<name>A0A8I6RAV6_CIMLE</name>
<dbReference type="InterPro" id="IPR000048">
    <property type="entry name" value="IQ_motif_EF-hand-BS"/>
</dbReference>
<dbReference type="PROSITE" id="PS50097">
    <property type="entry name" value="BTB"/>
    <property type="match status" value="1"/>
</dbReference>
<dbReference type="EnsemblMetazoa" id="XM_014384948.1">
    <property type="protein sequence ID" value="XP_014240434.1"/>
    <property type="gene ID" value="LOC106661500"/>
</dbReference>
<feature type="region of interest" description="Disordered" evidence="4">
    <location>
        <begin position="594"/>
        <end position="623"/>
    </location>
</feature>
<dbReference type="InterPro" id="IPR006652">
    <property type="entry name" value="Kelch_1"/>
</dbReference>
<dbReference type="CDD" id="cd23767">
    <property type="entry name" value="IQCD"/>
    <property type="match status" value="1"/>
</dbReference>
<proteinExistence type="predicted"/>
<evidence type="ECO:0000256" key="2">
    <source>
        <dbReference type="ARBA" id="ARBA00022737"/>
    </source>
</evidence>
<keyword evidence="3" id="KW-0009">Actin-binding</keyword>
<dbReference type="OrthoDB" id="6350321at2759"/>
<dbReference type="Pfam" id="PF24981">
    <property type="entry name" value="Beta-prop_ATRN-LZTR1"/>
    <property type="match status" value="1"/>
</dbReference>
<dbReference type="Pfam" id="PF00612">
    <property type="entry name" value="IQ"/>
    <property type="match status" value="1"/>
</dbReference>